<dbReference type="OrthoDB" id="2931622at2759"/>
<evidence type="ECO:0000313" key="3">
    <source>
        <dbReference type="Proteomes" id="UP000636479"/>
    </source>
</evidence>
<sequence>MSWIPDHTEPKTRLRLVIPQPPKYISALLTAAHQKPQEIDELLNPHLLDPALPAALAFMIHDLTTNNVTPPLYWGGEPAVSLNKYLTCMVHATMIGRAFALLSTSSPAPGEKTEDDILAAAAALPMELRLRIYFTHYSEFRTQCRRLWQQALTPVFVKALMSGSDPAPASRFAAAILVLTCWTTLESARPPIQGRGTDYVWFNGSYSTELWDLDRLKDGILATSKLPRENWDVSFLQADINSQSGEGRRIVIPEYIPLECITMLDAAREHIYNGGIEWPLRDYNSDEVVKLVLHVLETSAQAADSNEYEAHGSWGNHIDEAHAEWEEAMDKEWVQEKKTNPSRSKSSRGKGRGRGR</sequence>
<comment type="caution">
    <text evidence="2">The sequence shown here is derived from an EMBL/GenBank/DDBJ whole genome shotgun (WGS) entry which is preliminary data.</text>
</comment>
<feature type="region of interest" description="Disordered" evidence="1">
    <location>
        <begin position="327"/>
        <end position="356"/>
    </location>
</feature>
<keyword evidence="3" id="KW-1185">Reference proteome</keyword>
<accession>A0A8H6W902</accession>
<dbReference type="EMBL" id="JACAZF010000004">
    <property type="protein sequence ID" value="KAF7307501.1"/>
    <property type="molecule type" value="Genomic_DNA"/>
</dbReference>
<dbReference type="GeneID" id="59344744"/>
<name>A0A8H6W902_9AGAR</name>
<dbReference type="Proteomes" id="UP000636479">
    <property type="component" value="Unassembled WGS sequence"/>
</dbReference>
<feature type="compositionally biased region" description="Basic and acidic residues" evidence="1">
    <location>
        <begin position="327"/>
        <end position="339"/>
    </location>
</feature>
<protein>
    <submittedName>
        <fullName evidence="2">Uncharacterized protein</fullName>
    </submittedName>
</protein>
<organism evidence="2 3">
    <name type="scientific">Mycena indigotica</name>
    <dbReference type="NCBI Taxonomy" id="2126181"/>
    <lineage>
        <taxon>Eukaryota</taxon>
        <taxon>Fungi</taxon>
        <taxon>Dikarya</taxon>
        <taxon>Basidiomycota</taxon>
        <taxon>Agaricomycotina</taxon>
        <taxon>Agaricomycetes</taxon>
        <taxon>Agaricomycetidae</taxon>
        <taxon>Agaricales</taxon>
        <taxon>Marasmiineae</taxon>
        <taxon>Mycenaceae</taxon>
        <taxon>Mycena</taxon>
    </lineage>
</organism>
<evidence type="ECO:0000256" key="1">
    <source>
        <dbReference type="SAM" id="MobiDB-lite"/>
    </source>
</evidence>
<dbReference type="RefSeq" id="XP_037222520.1">
    <property type="nucleotide sequence ID" value="XM_037362228.1"/>
</dbReference>
<reference evidence="2" key="1">
    <citation type="submission" date="2020-05" db="EMBL/GenBank/DDBJ databases">
        <title>Mycena genomes resolve the evolution of fungal bioluminescence.</title>
        <authorList>
            <person name="Tsai I.J."/>
        </authorList>
    </citation>
    <scope>NUCLEOTIDE SEQUENCE</scope>
    <source>
        <strain evidence="2">171206Taipei</strain>
    </source>
</reference>
<dbReference type="AlphaFoldDB" id="A0A8H6W902"/>
<feature type="compositionally biased region" description="Basic residues" evidence="1">
    <location>
        <begin position="345"/>
        <end position="356"/>
    </location>
</feature>
<gene>
    <name evidence="2" type="ORF">MIND_00544600</name>
</gene>
<evidence type="ECO:0000313" key="2">
    <source>
        <dbReference type="EMBL" id="KAF7307501.1"/>
    </source>
</evidence>
<proteinExistence type="predicted"/>